<comment type="caution">
    <text evidence="1">The sequence shown here is derived from an EMBL/GenBank/DDBJ whole genome shotgun (WGS) entry which is preliminary data.</text>
</comment>
<organism evidence="1 2">
    <name type="scientific">Variovorax paradoxus</name>
    <dbReference type="NCBI Taxonomy" id="34073"/>
    <lineage>
        <taxon>Bacteria</taxon>
        <taxon>Pseudomonadati</taxon>
        <taxon>Pseudomonadota</taxon>
        <taxon>Betaproteobacteria</taxon>
        <taxon>Burkholderiales</taxon>
        <taxon>Comamonadaceae</taxon>
        <taxon>Variovorax</taxon>
    </lineage>
</organism>
<dbReference type="EMBL" id="JXQQ01000084">
    <property type="protein sequence ID" value="KIQ21997.1"/>
    <property type="molecule type" value="Genomic_DNA"/>
</dbReference>
<name>A0A0D0K7K5_VARPD</name>
<reference evidence="1 2" key="1">
    <citation type="submission" date="2014-12" db="EMBL/GenBank/DDBJ databases">
        <title>16Stimator: statistical estimation of ribosomal gene copy numbers from draft genome assemblies.</title>
        <authorList>
            <person name="Perisin M.A."/>
            <person name="Vetter M."/>
            <person name="Gilbert J.A."/>
            <person name="Bergelson J."/>
        </authorList>
    </citation>
    <scope>NUCLEOTIDE SEQUENCE [LARGE SCALE GENOMIC DNA]</scope>
    <source>
        <strain evidence="1 2">MEDvA23</strain>
    </source>
</reference>
<dbReference type="AlphaFoldDB" id="A0A0D0K7K5"/>
<evidence type="ECO:0000313" key="2">
    <source>
        <dbReference type="Proteomes" id="UP000032067"/>
    </source>
</evidence>
<accession>A0A0D0K7K5</accession>
<sequence length="126" mass="12862">MRDAAPPRAAAAKAARSAVGASPFSALDRWTSFEITRGGDVVRHARGDIEGLAALVNTVARSATTADSQLAAPVEARLSLHQGGTVVAVLEIAGDQVRWTPQPGGTATVGTPPAQALSALRALLTR</sequence>
<protein>
    <submittedName>
        <fullName evidence="1">Uncharacterized protein</fullName>
    </submittedName>
</protein>
<dbReference type="Proteomes" id="UP000032067">
    <property type="component" value="Unassembled WGS sequence"/>
</dbReference>
<gene>
    <name evidence="1" type="ORF">RT97_27045</name>
</gene>
<proteinExistence type="predicted"/>
<evidence type="ECO:0000313" key="1">
    <source>
        <dbReference type="EMBL" id="KIQ21997.1"/>
    </source>
</evidence>
<dbReference type="OrthoDB" id="8859368at2"/>